<proteinExistence type="predicted"/>
<evidence type="ECO:0000313" key="2">
    <source>
        <dbReference type="EMBL" id="CAI5450264.1"/>
    </source>
</evidence>
<evidence type="ECO:0000313" key="3">
    <source>
        <dbReference type="Proteomes" id="UP001152747"/>
    </source>
</evidence>
<dbReference type="InterPro" id="IPR016187">
    <property type="entry name" value="CTDL_fold"/>
</dbReference>
<name>A0A9P1N560_9PELO</name>
<feature type="chain" id="PRO_5040359585" description="PAN-3 domain-containing protein" evidence="1">
    <location>
        <begin position="18"/>
        <end position="265"/>
    </location>
</feature>
<keyword evidence="3" id="KW-1185">Reference proteome</keyword>
<gene>
    <name evidence="2" type="ORF">CAMP_LOCUS12901</name>
</gene>
<dbReference type="AlphaFoldDB" id="A0A9P1N560"/>
<organism evidence="2 3">
    <name type="scientific">Caenorhabditis angaria</name>
    <dbReference type="NCBI Taxonomy" id="860376"/>
    <lineage>
        <taxon>Eukaryota</taxon>
        <taxon>Metazoa</taxon>
        <taxon>Ecdysozoa</taxon>
        <taxon>Nematoda</taxon>
        <taxon>Chromadorea</taxon>
        <taxon>Rhabditida</taxon>
        <taxon>Rhabditina</taxon>
        <taxon>Rhabditomorpha</taxon>
        <taxon>Rhabditoidea</taxon>
        <taxon>Rhabditidae</taxon>
        <taxon>Peloderinae</taxon>
        <taxon>Caenorhabditis</taxon>
    </lineage>
</organism>
<dbReference type="Proteomes" id="UP001152747">
    <property type="component" value="Unassembled WGS sequence"/>
</dbReference>
<evidence type="ECO:0008006" key="4">
    <source>
        <dbReference type="Google" id="ProtNLM"/>
    </source>
</evidence>
<protein>
    <recommendedName>
        <fullName evidence="4">PAN-3 domain-containing protein</fullName>
    </recommendedName>
</protein>
<dbReference type="EMBL" id="CANHGI010000005">
    <property type="protein sequence ID" value="CAI5450264.1"/>
    <property type="molecule type" value="Genomic_DNA"/>
</dbReference>
<dbReference type="SUPFAM" id="SSF56436">
    <property type="entry name" value="C-type lectin-like"/>
    <property type="match status" value="1"/>
</dbReference>
<reference evidence="2" key="1">
    <citation type="submission" date="2022-11" db="EMBL/GenBank/DDBJ databases">
        <authorList>
            <person name="Kikuchi T."/>
        </authorList>
    </citation>
    <scope>NUCLEOTIDE SEQUENCE</scope>
    <source>
        <strain evidence="2">PS1010</strain>
    </source>
</reference>
<evidence type="ECO:0000256" key="1">
    <source>
        <dbReference type="SAM" id="SignalP"/>
    </source>
</evidence>
<keyword evidence="1" id="KW-0732">Signal</keyword>
<comment type="caution">
    <text evidence="2">The sequence shown here is derived from an EMBL/GenBank/DDBJ whole genome shotgun (WGS) entry which is preliminary data.</text>
</comment>
<accession>A0A9P1N560</accession>
<feature type="signal peptide" evidence="1">
    <location>
        <begin position="1"/>
        <end position="17"/>
    </location>
</feature>
<sequence length="265" mass="29807">MLKILVFLFSAARVSRTSNVGKFEVPYEYLATRNAINRGFLMKDNFGSTIQGVYDTNCNATRCFFPIFLNTNDNNFAYQILTDTPSQCTSYPNCLLFTKTQYQNYSIVFGDPSIQDDLSDNRNYNVSKCGALGFTRANGLNWCFSLTQVSTDREDAESNCGLEGEFLNGFQFIEEQEHFLEILNQKSLENNTMIHLGAKRASGATTFSWTSSTVSTNNTLANNLKTLLVNGSGVNLVLRLINNTWLYDSVEDTVLAYYSCGWYAN</sequence>